<sequence length="154" mass="16062">MGGTPSTTTKAPTTTARTTTTTTEATSITEAITIQTTTVSPLGRPLESQLLAVFSSIALLLVLALASAAIYIFCWRKLPLSTVTGWLAGKAAAEADDATETPETTQHTYENVGTPAKKDVAPDVIYSEVSSRTGGHSVVVVQPDTQYATVNTSS</sequence>
<organism evidence="3 4">
    <name type="scientific">Alosa alosa</name>
    <name type="common">allis shad</name>
    <dbReference type="NCBI Taxonomy" id="278164"/>
    <lineage>
        <taxon>Eukaryota</taxon>
        <taxon>Metazoa</taxon>
        <taxon>Chordata</taxon>
        <taxon>Craniata</taxon>
        <taxon>Vertebrata</taxon>
        <taxon>Euteleostomi</taxon>
        <taxon>Actinopterygii</taxon>
        <taxon>Neopterygii</taxon>
        <taxon>Teleostei</taxon>
        <taxon>Clupei</taxon>
        <taxon>Clupeiformes</taxon>
        <taxon>Clupeoidei</taxon>
        <taxon>Clupeidae</taxon>
        <taxon>Alosa</taxon>
    </lineage>
</organism>
<proteinExistence type="predicted"/>
<keyword evidence="2" id="KW-0472">Membrane</keyword>
<comment type="caution">
    <text evidence="3">The sequence shown here is derived from an EMBL/GenBank/DDBJ whole genome shotgun (WGS) entry which is preliminary data.</text>
</comment>
<dbReference type="EMBL" id="JADWDJ010000004">
    <property type="protein sequence ID" value="KAG5282775.1"/>
    <property type="molecule type" value="Genomic_DNA"/>
</dbReference>
<dbReference type="Proteomes" id="UP000823561">
    <property type="component" value="Chromosome 4"/>
</dbReference>
<protein>
    <submittedName>
        <fullName evidence="3">Uncharacterized protein</fullName>
    </submittedName>
</protein>
<keyword evidence="2" id="KW-1133">Transmembrane helix</keyword>
<name>A0AAV6H670_9TELE</name>
<accession>A0AAV6H670</accession>
<gene>
    <name evidence="3" type="ORF">AALO_G00059810</name>
</gene>
<reference evidence="3" key="1">
    <citation type="submission" date="2020-10" db="EMBL/GenBank/DDBJ databases">
        <title>Chromosome-scale genome assembly of the Allis shad, Alosa alosa.</title>
        <authorList>
            <person name="Margot Z."/>
            <person name="Christophe K."/>
            <person name="Cabau C."/>
            <person name="Louis A."/>
            <person name="Berthelot C."/>
            <person name="Parey E."/>
            <person name="Roest Crollius H."/>
            <person name="Montfort J."/>
            <person name="Robinson-Rechavi M."/>
            <person name="Bucao C."/>
            <person name="Bouchez O."/>
            <person name="Gislard M."/>
            <person name="Lluch J."/>
            <person name="Milhes M."/>
            <person name="Lampietro C."/>
            <person name="Lopez Roques C."/>
            <person name="Donnadieu C."/>
            <person name="Braasch I."/>
            <person name="Desvignes T."/>
            <person name="Postlethwait J."/>
            <person name="Bobe J."/>
            <person name="Guiguen Y."/>
        </authorList>
    </citation>
    <scope>NUCLEOTIDE SEQUENCE</scope>
    <source>
        <strain evidence="3">M-15738</strain>
        <tissue evidence="3">Blood</tissue>
    </source>
</reference>
<keyword evidence="2" id="KW-0812">Transmembrane</keyword>
<evidence type="ECO:0000313" key="3">
    <source>
        <dbReference type="EMBL" id="KAG5282775.1"/>
    </source>
</evidence>
<evidence type="ECO:0000256" key="1">
    <source>
        <dbReference type="SAM" id="MobiDB-lite"/>
    </source>
</evidence>
<dbReference type="AlphaFoldDB" id="A0AAV6H670"/>
<feature type="region of interest" description="Disordered" evidence="1">
    <location>
        <begin position="94"/>
        <end position="114"/>
    </location>
</feature>
<evidence type="ECO:0000256" key="2">
    <source>
        <dbReference type="SAM" id="Phobius"/>
    </source>
</evidence>
<feature type="region of interest" description="Disordered" evidence="1">
    <location>
        <begin position="1"/>
        <end position="24"/>
    </location>
</feature>
<evidence type="ECO:0000313" key="4">
    <source>
        <dbReference type="Proteomes" id="UP000823561"/>
    </source>
</evidence>
<keyword evidence="4" id="KW-1185">Reference proteome</keyword>
<feature type="transmembrane region" description="Helical" evidence="2">
    <location>
        <begin position="50"/>
        <end position="74"/>
    </location>
</feature>